<dbReference type="InterPro" id="IPR011042">
    <property type="entry name" value="6-blade_b-propeller_TolB-like"/>
</dbReference>
<evidence type="ECO:0000259" key="1">
    <source>
        <dbReference type="PROSITE" id="PS50853"/>
    </source>
</evidence>
<sequence length="493" mass="54123">MRKLQYLIIAVLAILVAGCTEETLSIDGGRGTITGTVVQDITFEPLVNVKISTNPNSNTVFTDASGKFSIEAEQGTYAVKAEKEGFLVEFESAEVATDEDTQVVFELQLSTANNRPPVAPDLIFPEDNATNINSEVTFNWDATDPDEDALTYTLEIRNATTDAVQRFTDLETSEQEVTLEFGTSYFWQVTVNDGVNESVNSTVNSFTTAPFPANRFHYVRKVSGNNIIYSADADGNEIQLTASSNNSYRPRTNRVVSKIAFLRSVGANTHVFVMDQDGRNKRQVTNTVPVAGFNMDEVDISWNNNGSVIYYPSLDKLYRINADGSGLSLVFQLSNGNLITEVDYNDGVIALKTNNFSGYNVEIFTISEAGQVLNTVLSGVKGAAGGLELSIDNSKLLYTYDVSEFESSNYRQINSRVFVHTFSTSTATDESDDKIAGTNDLDARFSPTDAQIIVNNRSNDSNSGGTIQVIDINSNIVNPRNDLFNNAFMPDWE</sequence>
<dbReference type="Pfam" id="PF13715">
    <property type="entry name" value="CarbopepD_reg_2"/>
    <property type="match status" value="1"/>
</dbReference>
<dbReference type="Gene3D" id="2.120.10.30">
    <property type="entry name" value="TolB, C-terminal domain"/>
    <property type="match status" value="1"/>
</dbReference>
<dbReference type="OrthoDB" id="9815657at2"/>
<dbReference type="InterPro" id="IPR003961">
    <property type="entry name" value="FN3_dom"/>
</dbReference>
<evidence type="ECO:0000313" key="3">
    <source>
        <dbReference type="Proteomes" id="UP000239532"/>
    </source>
</evidence>
<dbReference type="PROSITE" id="PS51257">
    <property type="entry name" value="PROKAR_LIPOPROTEIN"/>
    <property type="match status" value="1"/>
</dbReference>
<feature type="domain" description="Fibronectin type-III" evidence="1">
    <location>
        <begin position="116"/>
        <end position="211"/>
    </location>
</feature>
<dbReference type="EMBL" id="MQUC01000003">
    <property type="protein sequence ID" value="PRP66179.1"/>
    <property type="molecule type" value="Genomic_DNA"/>
</dbReference>
<accession>A0A2S9WRV7</accession>
<proteinExistence type="predicted"/>
<evidence type="ECO:0000313" key="2">
    <source>
        <dbReference type="EMBL" id="PRP66179.1"/>
    </source>
</evidence>
<organism evidence="2 3">
    <name type="scientific">Nonlabens agnitus</name>
    <dbReference type="NCBI Taxonomy" id="870484"/>
    <lineage>
        <taxon>Bacteria</taxon>
        <taxon>Pseudomonadati</taxon>
        <taxon>Bacteroidota</taxon>
        <taxon>Flavobacteriia</taxon>
        <taxon>Flavobacteriales</taxon>
        <taxon>Flavobacteriaceae</taxon>
        <taxon>Nonlabens</taxon>
    </lineage>
</organism>
<dbReference type="AlphaFoldDB" id="A0A2S9WRV7"/>
<keyword evidence="3" id="KW-1185">Reference proteome</keyword>
<dbReference type="CDD" id="cd00063">
    <property type="entry name" value="FN3"/>
    <property type="match status" value="1"/>
</dbReference>
<comment type="caution">
    <text evidence="2">The sequence shown here is derived from an EMBL/GenBank/DDBJ whole genome shotgun (WGS) entry which is preliminary data.</text>
</comment>
<dbReference type="SUPFAM" id="SSF49452">
    <property type="entry name" value="Starch-binding domain-like"/>
    <property type="match status" value="1"/>
</dbReference>
<dbReference type="RefSeq" id="WP_105982019.1">
    <property type="nucleotide sequence ID" value="NZ_MQUC01000003.1"/>
</dbReference>
<dbReference type="Proteomes" id="UP000239532">
    <property type="component" value="Unassembled WGS sequence"/>
</dbReference>
<dbReference type="SUPFAM" id="SSF69304">
    <property type="entry name" value="Tricorn protease N-terminal domain"/>
    <property type="match status" value="1"/>
</dbReference>
<dbReference type="Gene3D" id="2.60.40.1120">
    <property type="entry name" value="Carboxypeptidase-like, regulatory domain"/>
    <property type="match status" value="1"/>
</dbReference>
<protein>
    <recommendedName>
        <fullName evidence="1">Fibronectin type-III domain-containing protein</fullName>
    </recommendedName>
</protein>
<gene>
    <name evidence="2" type="ORF">BST86_03270</name>
</gene>
<dbReference type="PROSITE" id="PS50853">
    <property type="entry name" value="FN3"/>
    <property type="match status" value="1"/>
</dbReference>
<dbReference type="Gene3D" id="2.60.40.10">
    <property type="entry name" value="Immunoglobulins"/>
    <property type="match status" value="1"/>
</dbReference>
<name>A0A2S9WRV7_9FLAO</name>
<dbReference type="InterPro" id="IPR013783">
    <property type="entry name" value="Ig-like_fold"/>
</dbReference>
<dbReference type="GO" id="GO:0030246">
    <property type="term" value="F:carbohydrate binding"/>
    <property type="evidence" value="ECO:0007669"/>
    <property type="project" value="InterPro"/>
</dbReference>
<dbReference type="InterPro" id="IPR013784">
    <property type="entry name" value="Carb-bd-like_fold"/>
</dbReference>
<reference evidence="2 3" key="1">
    <citation type="submission" date="2016-11" db="EMBL/GenBank/DDBJ databases">
        <title>Trade-off between light-utilization and light-protection in marine flavobacteria.</title>
        <authorList>
            <person name="Kumagai Y."/>
        </authorList>
    </citation>
    <scope>NUCLEOTIDE SEQUENCE [LARGE SCALE GENOMIC DNA]</scope>
    <source>
        <strain evidence="2 3">JCM 17109</strain>
    </source>
</reference>
<dbReference type="SUPFAM" id="SSF49265">
    <property type="entry name" value="Fibronectin type III"/>
    <property type="match status" value="1"/>
</dbReference>
<dbReference type="InterPro" id="IPR036116">
    <property type="entry name" value="FN3_sf"/>
</dbReference>